<keyword evidence="2" id="KW-0808">Transferase</keyword>
<dbReference type="InterPro" id="IPR042087">
    <property type="entry name" value="DNA_pol_B_thumb"/>
</dbReference>
<dbReference type="SUPFAM" id="SSF56672">
    <property type="entry name" value="DNA/RNA polymerases"/>
    <property type="match status" value="1"/>
</dbReference>
<protein>
    <recommendedName>
        <fullName evidence="1">DNA-directed DNA polymerase</fullName>
        <ecNumber evidence="1">2.7.7.7</ecNumber>
    </recommendedName>
</protein>
<organism evidence="6 7">
    <name type="scientific">Symbiodinium natans</name>
    <dbReference type="NCBI Taxonomy" id="878477"/>
    <lineage>
        <taxon>Eukaryota</taxon>
        <taxon>Sar</taxon>
        <taxon>Alveolata</taxon>
        <taxon>Dinophyceae</taxon>
        <taxon>Suessiales</taxon>
        <taxon>Symbiodiniaceae</taxon>
        <taxon>Symbiodinium</taxon>
    </lineage>
</organism>
<dbReference type="Gene3D" id="1.10.132.60">
    <property type="entry name" value="DNA polymerase family B, C-terminal domain"/>
    <property type="match status" value="1"/>
</dbReference>
<dbReference type="EMBL" id="CAJNDS010002112">
    <property type="protein sequence ID" value="CAE7333555.1"/>
    <property type="molecule type" value="Genomic_DNA"/>
</dbReference>
<dbReference type="Proteomes" id="UP000604046">
    <property type="component" value="Unassembled WGS sequence"/>
</dbReference>
<dbReference type="OrthoDB" id="2414538at2759"/>
<dbReference type="GO" id="GO:0042276">
    <property type="term" value="P:error-prone translesion synthesis"/>
    <property type="evidence" value="ECO:0007669"/>
    <property type="project" value="TreeGrafter"/>
</dbReference>
<dbReference type="GO" id="GO:0000166">
    <property type="term" value="F:nucleotide binding"/>
    <property type="evidence" value="ECO:0007669"/>
    <property type="project" value="InterPro"/>
</dbReference>
<dbReference type="PANTHER" id="PTHR45812">
    <property type="entry name" value="DNA POLYMERASE ZETA CATALYTIC SUBUNIT"/>
    <property type="match status" value="1"/>
</dbReference>
<dbReference type="InterPro" id="IPR017964">
    <property type="entry name" value="DNA-dir_DNA_pol_B_CS"/>
</dbReference>
<accession>A0A812NRR3</accession>
<dbReference type="Gene3D" id="3.90.1600.10">
    <property type="entry name" value="Palm domain of DNA polymerase"/>
    <property type="match status" value="1"/>
</dbReference>
<comment type="caution">
    <text evidence="6">The sequence shown here is derived from an EMBL/GenBank/DDBJ whole genome shotgun (WGS) entry which is preliminary data.</text>
</comment>
<dbReference type="InterPro" id="IPR043502">
    <property type="entry name" value="DNA/RNA_pol_sf"/>
</dbReference>
<dbReference type="InterPro" id="IPR023211">
    <property type="entry name" value="DNA_pol_palm_dom_sf"/>
</dbReference>
<proteinExistence type="predicted"/>
<keyword evidence="3" id="KW-0548">Nucleotidyltransferase</keyword>
<evidence type="ECO:0000313" key="7">
    <source>
        <dbReference type="Proteomes" id="UP000604046"/>
    </source>
</evidence>
<evidence type="ECO:0000256" key="4">
    <source>
        <dbReference type="ARBA" id="ARBA00022932"/>
    </source>
</evidence>
<evidence type="ECO:0000256" key="3">
    <source>
        <dbReference type="ARBA" id="ARBA00022695"/>
    </source>
</evidence>
<dbReference type="Pfam" id="PF00136">
    <property type="entry name" value="DNA_pol_B"/>
    <property type="match status" value="1"/>
</dbReference>
<feature type="domain" description="DNA-directed DNA polymerase family B multifunctional" evidence="5">
    <location>
        <begin position="19"/>
        <end position="353"/>
    </location>
</feature>
<name>A0A812NRR3_9DINO</name>
<dbReference type="EC" id="2.7.7.7" evidence="1"/>
<evidence type="ECO:0000256" key="1">
    <source>
        <dbReference type="ARBA" id="ARBA00012417"/>
    </source>
</evidence>
<dbReference type="PANTHER" id="PTHR45812:SF1">
    <property type="entry name" value="DNA POLYMERASE ZETA CATALYTIC SUBUNIT"/>
    <property type="match status" value="1"/>
</dbReference>
<evidence type="ECO:0000313" key="6">
    <source>
        <dbReference type="EMBL" id="CAE7333555.1"/>
    </source>
</evidence>
<dbReference type="GO" id="GO:0000724">
    <property type="term" value="P:double-strand break repair via homologous recombination"/>
    <property type="evidence" value="ECO:0007669"/>
    <property type="project" value="TreeGrafter"/>
</dbReference>
<dbReference type="GO" id="GO:0003887">
    <property type="term" value="F:DNA-directed DNA polymerase activity"/>
    <property type="evidence" value="ECO:0007669"/>
    <property type="project" value="UniProtKB-KW"/>
</dbReference>
<evidence type="ECO:0000259" key="5">
    <source>
        <dbReference type="Pfam" id="PF00136"/>
    </source>
</evidence>
<dbReference type="AlphaFoldDB" id="A0A812NRR3"/>
<keyword evidence="4" id="KW-0239">DNA-directed DNA polymerase</keyword>
<keyword evidence="7" id="KW-1185">Reference proteome</keyword>
<evidence type="ECO:0000256" key="2">
    <source>
        <dbReference type="ARBA" id="ARBA00022679"/>
    </source>
</evidence>
<dbReference type="GO" id="GO:0003677">
    <property type="term" value="F:DNA binding"/>
    <property type="evidence" value="ECO:0007669"/>
    <property type="project" value="InterPro"/>
</dbReference>
<dbReference type="GO" id="GO:0005634">
    <property type="term" value="C:nucleus"/>
    <property type="evidence" value="ECO:0007669"/>
    <property type="project" value="TreeGrafter"/>
</dbReference>
<dbReference type="Gene3D" id="1.10.287.690">
    <property type="entry name" value="Helix hairpin bin"/>
    <property type="match status" value="1"/>
</dbReference>
<dbReference type="InterPro" id="IPR006134">
    <property type="entry name" value="DNA-dir_DNA_pol_B_multi_dom"/>
</dbReference>
<gene>
    <name evidence="6" type="primary">REV3</name>
    <name evidence="6" type="ORF">SNAT2548_LOCUS17445</name>
</gene>
<dbReference type="GO" id="GO:0016035">
    <property type="term" value="C:zeta DNA polymerase complex"/>
    <property type="evidence" value="ECO:0007669"/>
    <property type="project" value="InterPro"/>
</dbReference>
<dbReference type="PROSITE" id="PS00116">
    <property type="entry name" value="DNA_POLYMERASE_B"/>
    <property type="match status" value="1"/>
</dbReference>
<reference evidence="6" key="1">
    <citation type="submission" date="2021-02" db="EMBL/GenBank/DDBJ databases">
        <authorList>
            <person name="Dougan E. K."/>
            <person name="Rhodes N."/>
            <person name="Thang M."/>
            <person name="Chan C."/>
        </authorList>
    </citation>
    <scope>NUCLEOTIDE SEQUENCE</scope>
</reference>
<sequence>MGSIGLLLSSRLYEPGRAKVPCASEYFASPELRRGLLPLMLAEVLQLRAETKRLAKQSSTSAAAAKRLEHKQFALKYFANVTYGYSSASFSGRMPCSEIADSIVATGRRALEEAANFIEATWPGAKVIYGDTDSVFVQLRGYSLEEAFKAGRDICSQVSAKHPHPVELEFEKVYMPCLCLTKKRYGGLAYAKPPSEGGVGSFEAKGLEAIRRDQCRLASNVQHEILTEFFRTKDLSAAKRVFVDHAADLLKGSYDGRHTLTDLSFFREARLGTYRAEAEDGGSATLPPQAVAAKSRIAAEGESAAPEYGERVSFAVALGPVGARLVDRCVPPAALAEVRPRISQPSFLLQQLVEYPVVVRVPETRPYTVSGYPRPGATYGPGASYGPGALSLGPGASMPVVEADTGNDRRPSTGQLPRALRVAARRVQIRSAPVRDSFCESSGGWVELHFAHGGKGRAIPRSARFAAPLLGDFFGFVVDTRYGWHGDARESQGGVEAC</sequence>
<dbReference type="InterPro" id="IPR030559">
    <property type="entry name" value="PolZ_Rev3"/>
</dbReference>